<proteinExistence type="predicted"/>
<dbReference type="EMBL" id="BGPR01020721">
    <property type="protein sequence ID" value="GBN85313.1"/>
    <property type="molecule type" value="Genomic_DNA"/>
</dbReference>
<accession>A0A4Y2SBV7</accession>
<keyword evidence="2" id="KW-1185">Reference proteome</keyword>
<sequence>MWNPDETSRLEFQRGWFSIGLDGQVKYDSSMRATNCPCGASVVEGKVRVIDWRNQGWERSGLSLKLAIHWKDSHAICPKPDFLHPL</sequence>
<gene>
    <name evidence="1" type="ORF">AVEN_162485_1</name>
</gene>
<protein>
    <submittedName>
        <fullName evidence="1">Uncharacterized protein</fullName>
    </submittedName>
</protein>
<reference evidence="1 2" key="1">
    <citation type="journal article" date="2019" name="Sci. Rep.">
        <title>Orb-weaving spider Araneus ventricosus genome elucidates the spidroin gene catalogue.</title>
        <authorList>
            <person name="Kono N."/>
            <person name="Nakamura H."/>
            <person name="Ohtoshi R."/>
            <person name="Moran D.A.P."/>
            <person name="Shinohara A."/>
            <person name="Yoshida Y."/>
            <person name="Fujiwara M."/>
            <person name="Mori M."/>
            <person name="Tomita M."/>
            <person name="Arakawa K."/>
        </authorList>
    </citation>
    <scope>NUCLEOTIDE SEQUENCE [LARGE SCALE GENOMIC DNA]</scope>
</reference>
<organism evidence="1 2">
    <name type="scientific">Araneus ventricosus</name>
    <name type="common">Orbweaver spider</name>
    <name type="synonym">Epeira ventricosa</name>
    <dbReference type="NCBI Taxonomy" id="182803"/>
    <lineage>
        <taxon>Eukaryota</taxon>
        <taxon>Metazoa</taxon>
        <taxon>Ecdysozoa</taxon>
        <taxon>Arthropoda</taxon>
        <taxon>Chelicerata</taxon>
        <taxon>Arachnida</taxon>
        <taxon>Araneae</taxon>
        <taxon>Araneomorphae</taxon>
        <taxon>Entelegynae</taxon>
        <taxon>Araneoidea</taxon>
        <taxon>Araneidae</taxon>
        <taxon>Araneus</taxon>
    </lineage>
</organism>
<name>A0A4Y2SBV7_ARAVE</name>
<dbReference type="Proteomes" id="UP000499080">
    <property type="component" value="Unassembled WGS sequence"/>
</dbReference>
<evidence type="ECO:0000313" key="2">
    <source>
        <dbReference type="Proteomes" id="UP000499080"/>
    </source>
</evidence>
<evidence type="ECO:0000313" key="1">
    <source>
        <dbReference type="EMBL" id="GBN85313.1"/>
    </source>
</evidence>
<dbReference type="AlphaFoldDB" id="A0A4Y2SBV7"/>
<comment type="caution">
    <text evidence="1">The sequence shown here is derived from an EMBL/GenBank/DDBJ whole genome shotgun (WGS) entry which is preliminary data.</text>
</comment>